<gene>
    <name evidence="1" type="ORF">M9H77_13178</name>
</gene>
<evidence type="ECO:0000313" key="2">
    <source>
        <dbReference type="Proteomes" id="UP001060085"/>
    </source>
</evidence>
<reference evidence="2" key="1">
    <citation type="journal article" date="2023" name="Nat. Plants">
        <title>Single-cell RNA sequencing provides a high-resolution roadmap for understanding the multicellular compartmentation of specialized metabolism.</title>
        <authorList>
            <person name="Sun S."/>
            <person name="Shen X."/>
            <person name="Li Y."/>
            <person name="Li Y."/>
            <person name="Wang S."/>
            <person name="Li R."/>
            <person name="Zhang H."/>
            <person name="Shen G."/>
            <person name="Guo B."/>
            <person name="Wei J."/>
            <person name="Xu J."/>
            <person name="St-Pierre B."/>
            <person name="Chen S."/>
            <person name="Sun C."/>
        </authorList>
    </citation>
    <scope>NUCLEOTIDE SEQUENCE [LARGE SCALE GENOMIC DNA]</scope>
</reference>
<keyword evidence="2" id="KW-1185">Reference proteome</keyword>
<accession>A0ACC0BJE7</accession>
<evidence type="ECO:0000313" key="1">
    <source>
        <dbReference type="EMBL" id="KAI5672814.1"/>
    </source>
</evidence>
<comment type="caution">
    <text evidence="1">The sequence shown here is derived from an EMBL/GenBank/DDBJ whole genome shotgun (WGS) entry which is preliminary data.</text>
</comment>
<sequence>MTMPFHKIVHAMFGAPRTKSGSPKRGHRNQVPASRSQYQPNTIERSITNNRTPISRVKQAPGAPTRAIYSAIGTDSSHKHYGVVKILIRQSSHAYANFTIMPMPDLYSCLSKHVTSQAKTFSNI</sequence>
<name>A0ACC0BJE7_CATRO</name>
<dbReference type="EMBL" id="CM044703">
    <property type="protein sequence ID" value="KAI5672814.1"/>
    <property type="molecule type" value="Genomic_DNA"/>
</dbReference>
<proteinExistence type="predicted"/>
<protein>
    <submittedName>
        <fullName evidence="1">Uncharacterized protein</fullName>
    </submittedName>
</protein>
<organism evidence="1 2">
    <name type="scientific">Catharanthus roseus</name>
    <name type="common">Madagascar periwinkle</name>
    <name type="synonym">Vinca rosea</name>
    <dbReference type="NCBI Taxonomy" id="4058"/>
    <lineage>
        <taxon>Eukaryota</taxon>
        <taxon>Viridiplantae</taxon>
        <taxon>Streptophyta</taxon>
        <taxon>Embryophyta</taxon>
        <taxon>Tracheophyta</taxon>
        <taxon>Spermatophyta</taxon>
        <taxon>Magnoliopsida</taxon>
        <taxon>eudicotyledons</taxon>
        <taxon>Gunneridae</taxon>
        <taxon>Pentapetalae</taxon>
        <taxon>asterids</taxon>
        <taxon>lamiids</taxon>
        <taxon>Gentianales</taxon>
        <taxon>Apocynaceae</taxon>
        <taxon>Rauvolfioideae</taxon>
        <taxon>Vinceae</taxon>
        <taxon>Catharanthinae</taxon>
        <taxon>Catharanthus</taxon>
    </lineage>
</organism>
<dbReference type="Proteomes" id="UP001060085">
    <property type="component" value="Linkage Group LG03"/>
</dbReference>